<sequence>MDMLVLALPSLIVWGMTYPGYIQADHQNTIADIASGSPSEWHSLLWGYLAFPFIYMTRSFGVYGLVQIGIFTVAVMYSLCKMKELGFYGRKGYRIALLCFALCPTYVLYNLLYSSDVVFAILLLPLTVQIVEVMTTVGKSFERFSFCLGFGLLLYCEYELRKNAVLIAIVVITVLFCIYKKQRKRIGAIAACLLVLTGMSSFLFSHVLKAEPSPSQELMSVPVQQVARVYHDGGKISKEADKYFQSIHDKEVWVESYLPFDADPVKFNYAPGKKQVELSSDFIKFWAETGINNFGEYVSAYLDLMKPYWQITSTPSTQFIDTDFMDHDIYTRSTCQKMGNKCSDEYLNQFKGHYTYMRSVPSKLYNKIESMGIPVISDSFNLIFFDRALPLWLFVVGCIIAYRMRCLRKFVIMSLPLLCILISLLAFSPVAAFRYSLQMYYVLPLLAIWIYRQYKIGLHEYLLVSRPALLPKEANRTS</sequence>
<evidence type="ECO:0000313" key="3">
    <source>
        <dbReference type="Proteomes" id="UP000008702"/>
    </source>
</evidence>
<feature type="transmembrane region" description="Helical" evidence="1">
    <location>
        <begin position="186"/>
        <end position="208"/>
    </location>
</feature>
<feature type="transmembrane region" description="Helical" evidence="1">
    <location>
        <begin position="164"/>
        <end position="179"/>
    </location>
</feature>
<dbReference type="Pfam" id="PF19484">
    <property type="entry name" value="DUF6020"/>
    <property type="match status" value="1"/>
</dbReference>
<feature type="transmembrane region" description="Helical" evidence="1">
    <location>
        <begin position="92"/>
        <end position="111"/>
    </location>
</feature>
<evidence type="ECO:0000256" key="1">
    <source>
        <dbReference type="SAM" id="Phobius"/>
    </source>
</evidence>
<dbReference type="KEGG" id="bad:BAD_1504"/>
<dbReference type="EMBL" id="AP009256">
    <property type="protein sequence ID" value="BAF40285.1"/>
    <property type="molecule type" value="Genomic_DNA"/>
</dbReference>
<name>A1A3K2_BIFAA</name>
<keyword evidence="1" id="KW-1133">Transmembrane helix</keyword>
<evidence type="ECO:0000313" key="2">
    <source>
        <dbReference type="EMBL" id="BAF40285.1"/>
    </source>
</evidence>
<feature type="transmembrane region" description="Helical" evidence="1">
    <location>
        <begin position="410"/>
        <end position="427"/>
    </location>
</feature>
<dbReference type="InterPro" id="IPR046062">
    <property type="entry name" value="DUF6020"/>
</dbReference>
<dbReference type="STRING" id="367928.BAD_1504"/>
<accession>A1A3K2</accession>
<gene>
    <name evidence="2" type="ordered locus">BAD_1504</name>
</gene>
<feature type="transmembrane region" description="Helical" evidence="1">
    <location>
        <begin position="382"/>
        <end position="403"/>
    </location>
</feature>
<dbReference type="Proteomes" id="UP000008702">
    <property type="component" value="Chromosome"/>
</dbReference>
<evidence type="ECO:0008006" key="4">
    <source>
        <dbReference type="Google" id="ProtNLM"/>
    </source>
</evidence>
<reference evidence="2 3" key="1">
    <citation type="submission" date="2006-12" db="EMBL/GenBank/DDBJ databases">
        <title>Bifidobacterium adolescentis complete genome sequence.</title>
        <authorList>
            <person name="Suzuki T."/>
            <person name="Tsuda Y."/>
            <person name="Kanou N."/>
            <person name="Inoue T."/>
            <person name="Kumazaki K."/>
            <person name="Nagano S."/>
            <person name="Hirai S."/>
            <person name="Tanaka K."/>
            <person name="Watanabe K."/>
        </authorList>
    </citation>
    <scope>NUCLEOTIDE SEQUENCE [LARGE SCALE GENOMIC DNA]</scope>
    <source>
        <strain evidence="3">ATCC 15703 / DSM 20083 / NCTC 11814 / E194a</strain>
    </source>
</reference>
<feature type="transmembrane region" description="Helical" evidence="1">
    <location>
        <begin position="60"/>
        <end position="80"/>
    </location>
</feature>
<dbReference type="AlphaFoldDB" id="A1A3K2"/>
<dbReference type="HOGENOM" id="CLU_033426_0_0_11"/>
<protein>
    <recommendedName>
        <fullName evidence="4">Glycosyltransferase RgtA/B/C/D-like domain-containing protein</fullName>
    </recommendedName>
</protein>
<keyword evidence="1" id="KW-0472">Membrane</keyword>
<keyword evidence="3" id="KW-1185">Reference proteome</keyword>
<proteinExistence type="predicted"/>
<organism evidence="2 3">
    <name type="scientific">Bifidobacterium adolescentis (strain ATCC 15703 / DSM 20083 / NCTC 11814 / E194a)</name>
    <dbReference type="NCBI Taxonomy" id="367928"/>
    <lineage>
        <taxon>Bacteria</taxon>
        <taxon>Bacillati</taxon>
        <taxon>Actinomycetota</taxon>
        <taxon>Actinomycetes</taxon>
        <taxon>Bifidobacteriales</taxon>
        <taxon>Bifidobacteriaceae</taxon>
        <taxon>Bifidobacterium</taxon>
    </lineage>
</organism>
<keyword evidence="1" id="KW-0812">Transmembrane</keyword>